<dbReference type="InterPro" id="IPR017441">
    <property type="entry name" value="Protein_kinase_ATP_BS"/>
</dbReference>
<dbReference type="GO" id="GO:0004674">
    <property type="term" value="F:protein serine/threonine kinase activity"/>
    <property type="evidence" value="ECO:0007669"/>
    <property type="project" value="UniProtKB-KW"/>
</dbReference>
<keyword evidence="11" id="KW-1185">Reference proteome</keyword>
<dbReference type="InterPro" id="IPR000719">
    <property type="entry name" value="Prot_kinase_dom"/>
</dbReference>
<proteinExistence type="inferred from homology"/>
<keyword evidence="10" id="KW-0418">Kinase</keyword>
<dbReference type="GO" id="GO:0005524">
    <property type="term" value="F:ATP binding"/>
    <property type="evidence" value="ECO:0007669"/>
    <property type="project" value="UniProtKB-UniRule"/>
</dbReference>
<keyword evidence="4 5" id="KW-0067">ATP-binding</keyword>
<dbReference type="PANTHER" id="PTHR45832:SF22">
    <property type="entry name" value="SERINE_THREONINE-PROTEIN KINASE SAMKA-RELATED"/>
    <property type="match status" value="1"/>
</dbReference>
<keyword evidence="6" id="KW-0723">Serine/threonine-protein kinase</keyword>
<evidence type="ECO:0000256" key="5">
    <source>
        <dbReference type="PROSITE-ProRule" id="PRU10141"/>
    </source>
</evidence>
<dbReference type="Gene3D" id="3.30.200.20">
    <property type="entry name" value="Phosphorylase Kinase, domain 1"/>
    <property type="match status" value="1"/>
</dbReference>
<comment type="caution">
    <text evidence="10">The sequence shown here is derived from an EMBL/GenBank/DDBJ whole genome shotgun (WGS) entry which is preliminary data.</text>
</comment>
<feature type="coiled-coil region" evidence="7">
    <location>
        <begin position="31"/>
        <end position="133"/>
    </location>
</feature>
<dbReference type="PROSITE" id="PS00107">
    <property type="entry name" value="PROTEIN_KINASE_ATP"/>
    <property type="match status" value="1"/>
</dbReference>
<dbReference type="PANTHER" id="PTHR45832">
    <property type="entry name" value="SERINE/THREONINE-PROTEIN KINASE SAMKA-RELATED-RELATED"/>
    <property type="match status" value="1"/>
</dbReference>
<evidence type="ECO:0000256" key="8">
    <source>
        <dbReference type="SAM" id="MobiDB-lite"/>
    </source>
</evidence>
<keyword evidence="10" id="KW-0808">Transferase</keyword>
<keyword evidence="3 5" id="KW-0547">Nucleotide-binding</keyword>
<feature type="domain" description="Protein kinase" evidence="9">
    <location>
        <begin position="201"/>
        <end position="458"/>
    </location>
</feature>
<evidence type="ECO:0000256" key="7">
    <source>
        <dbReference type="SAM" id="Coils"/>
    </source>
</evidence>
<comment type="similarity">
    <text evidence="1">Belongs to the protein kinase superfamily. STE Ser/Thr protein kinase family. STE20 subfamily.</text>
</comment>
<name>A0A218V5A1_9PASE</name>
<evidence type="ECO:0000256" key="6">
    <source>
        <dbReference type="RuleBase" id="RU000304"/>
    </source>
</evidence>
<dbReference type="AlphaFoldDB" id="A0A218V5A1"/>
<organism evidence="10 11">
    <name type="scientific">Lonchura striata</name>
    <name type="common">white-rumped munia</name>
    <dbReference type="NCBI Taxonomy" id="40157"/>
    <lineage>
        <taxon>Eukaryota</taxon>
        <taxon>Metazoa</taxon>
        <taxon>Chordata</taxon>
        <taxon>Craniata</taxon>
        <taxon>Vertebrata</taxon>
        <taxon>Euteleostomi</taxon>
        <taxon>Archelosauria</taxon>
        <taxon>Archosauria</taxon>
        <taxon>Dinosauria</taxon>
        <taxon>Saurischia</taxon>
        <taxon>Theropoda</taxon>
        <taxon>Coelurosauria</taxon>
        <taxon>Aves</taxon>
        <taxon>Neognathae</taxon>
        <taxon>Neoaves</taxon>
        <taxon>Telluraves</taxon>
        <taxon>Australaves</taxon>
        <taxon>Passeriformes</taxon>
        <taxon>Passeroidea</taxon>
        <taxon>Estrildidae</taxon>
        <taxon>Estrildinae</taxon>
        <taxon>Lonchura</taxon>
    </lineage>
</organism>
<reference evidence="10 11" key="1">
    <citation type="submission" date="2017-05" db="EMBL/GenBank/DDBJ databases">
        <title>Genome of assembly of the Bengalese finch, Lonchura striata domestica.</title>
        <authorList>
            <person name="Colquitt B.M."/>
            <person name="Brainard M.S."/>
        </authorList>
    </citation>
    <scope>NUCLEOTIDE SEQUENCE [LARGE SCALE GENOMIC DNA]</scope>
    <source>
        <strain evidence="10">White83orange57</strain>
    </source>
</reference>
<evidence type="ECO:0000256" key="3">
    <source>
        <dbReference type="ARBA" id="ARBA00022741"/>
    </source>
</evidence>
<dbReference type="SUPFAM" id="SSF56112">
    <property type="entry name" value="Protein kinase-like (PK-like)"/>
    <property type="match status" value="1"/>
</dbReference>
<dbReference type="InterPro" id="IPR008271">
    <property type="entry name" value="Ser/Thr_kinase_AS"/>
</dbReference>
<feature type="region of interest" description="Disordered" evidence="8">
    <location>
        <begin position="158"/>
        <end position="183"/>
    </location>
</feature>
<dbReference type="STRING" id="299123.ENSLSDP00000022164"/>
<evidence type="ECO:0000313" key="10">
    <source>
        <dbReference type="EMBL" id="OWK60792.1"/>
    </source>
</evidence>
<dbReference type="Gene3D" id="1.10.510.10">
    <property type="entry name" value="Transferase(Phosphotransferase) domain 1"/>
    <property type="match status" value="1"/>
</dbReference>
<dbReference type="InterPro" id="IPR011009">
    <property type="entry name" value="Kinase-like_dom_sf"/>
</dbReference>
<dbReference type="SMART" id="SM00220">
    <property type="entry name" value="S_TKc"/>
    <property type="match status" value="1"/>
</dbReference>
<gene>
    <name evidence="10" type="primary">PAK3_0</name>
    <name evidence="10" type="ORF">RLOC_00010507</name>
</gene>
<evidence type="ECO:0000259" key="9">
    <source>
        <dbReference type="PROSITE" id="PS50011"/>
    </source>
</evidence>
<dbReference type="EC" id="2.7.11.1" evidence="2"/>
<evidence type="ECO:0000313" key="11">
    <source>
        <dbReference type="Proteomes" id="UP000197619"/>
    </source>
</evidence>
<dbReference type="Pfam" id="PF00069">
    <property type="entry name" value="Pkinase"/>
    <property type="match status" value="1"/>
</dbReference>
<feature type="binding site" evidence="5">
    <location>
        <position position="230"/>
    </location>
    <ligand>
        <name>ATP</name>
        <dbReference type="ChEBI" id="CHEBI:30616"/>
    </ligand>
</feature>
<dbReference type="PROSITE" id="PS50011">
    <property type="entry name" value="PROTEIN_KINASE_DOM"/>
    <property type="match status" value="1"/>
</dbReference>
<protein>
    <recommendedName>
        <fullName evidence="2">non-specific serine/threonine protein kinase</fullName>
        <ecNumber evidence="2">2.7.11.1</ecNumber>
    </recommendedName>
</protein>
<evidence type="ECO:0000256" key="2">
    <source>
        <dbReference type="ARBA" id="ARBA00012513"/>
    </source>
</evidence>
<evidence type="ECO:0000256" key="4">
    <source>
        <dbReference type="ARBA" id="ARBA00022840"/>
    </source>
</evidence>
<dbReference type="InterPro" id="IPR051931">
    <property type="entry name" value="PAK3-like"/>
</dbReference>
<sequence length="478" mass="53739">MAQQLRCAEEHWSKALRLWQSAEEAKRREIVHKLERQLEEESLKAQEKLEQWINLVAELQCQKAALDDKVHRLLGDLKESQQQLEQLRQELNKERENGQEKLQAVLREAQRKMEAMEKRHKEEVERMRKALLQYRLAARKRMNAGAAIQAVAAAASWEEASSPEPENPRMSSSPRSSQEREEHSLHLLRRVVNVEDPEKKYTGWKRIGSGGFGSIYKAFNAATGRAVAIKEINVQHQGCEDVLKEILVMNEMKNPNIVTYLESYLVNEVVLMVLEFMDGGSLADVISRERMAVGHIATVCRECLQGLAFLHANQVIHRDIKSANILLGRDGSVKLADFGLCGLLSPEQSKRRSMVGTTCWMAPEVVRREPYGPKVDTWSLGIVGIEMATGEAPYIREKSDTANYLIGKQGVPDLHKLRLPSGLHEFLGCCLQMDVDRRGSAEELLQVQGKAAAAQAAVPCQGVYLGQTPGLQMGRPPI</sequence>
<dbReference type="EMBL" id="MUZQ01000052">
    <property type="protein sequence ID" value="OWK60792.1"/>
    <property type="molecule type" value="Genomic_DNA"/>
</dbReference>
<evidence type="ECO:0000256" key="1">
    <source>
        <dbReference type="ARBA" id="ARBA00008874"/>
    </source>
</evidence>
<keyword evidence="7" id="KW-0175">Coiled coil</keyword>
<dbReference type="Proteomes" id="UP000197619">
    <property type="component" value="Unassembled WGS sequence"/>
</dbReference>
<feature type="compositionally biased region" description="Low complexity" evidence="8">
    <location>
        <begin position="158"/>
        <end position="176"/>
    </location>
</feature>
<dbReference type="PROSITE" id="PS00108">
    <property type="entry name" value="PROTEIN_KINASE_ST"/>
    <property type="match status" value="1"/>
</dbReference>
<accession>A0A218V5A1</accession>